<name>A0A0D6R8D2_ARACU</name>
<protein>
    <recommendedName>
        <fullName evidence="2">Decapping nuclease</fullName>
        <ecNumber evidence="2">3.6.1.-</ecNumber>
    </recommendedName>
</protein>
<keyword evidence="2" id="KW-0694">RNA-binding</keyword>
<dbReference type="InterPro" id="IPR039039">
    <property type="entry name" value="RAI1-like_fam"/>
</dbReference>
<dbReference type="GO" id="GO:0110155">
    <property type="term" value="P:NAD-cap decapping"/>
    <property type="evidence" value="ECO:0007669"/>
    <property type="project" value="TreeGrafter"/>
</dbReference>
<dbReference type="AlphaFoldDB" id="A0A0D6R8D2"/>
<keyword evidence="2" id="KW-0479">Metal-binding</keyword>
<dbReference type="Pfam" id="PF08652">
    <property type="entry name" value="RAI1"/>
    <property type="match status" value="1"/>
</dbReference>
<dbReference type="GO" id="GO:0000166">
    <property type="term" value="F:nucleotide binding"/>
    <property type="evidence" value="ECO:0007669"/>
    <property type="project" value="UniProtKB-KW"/>
</dbReference>
<evidence type="ECO:0000256" key="1">
    <source>
        <dbReference type="ARBA" id="ARBA00006562"/>
    </source>
</evidence>
<reference evidence="4" key="1">
    <citation type="submission" date="2015-03" db="EMBL/GenBank/DDBJ databases">
        <title>A transcriptome of Araucaria cunninghamii, an australian fine timber species.</title>
        <authorList>
            <person name="Jing Yi C.J.Y."/>
            <person name="Yin San L.Y.S."/>
            <person name="Abdul Karim S.S."/>
            <person name="Wan Azmi N.N."/>
            <person name="Hercus R.R."/>
            <person name="Croft L.L."/>
        </authorList>
    </citation>
    <scope>NUCLEOTIDE SEQUENCE</scope>
    <source>
        <strain evidence="4">MI0301</strain>
        <tissue evidence="4">Leaf</tissue>
    </source>
</reference>
<dbReference type="GO" id="GO:0004518">
    <property type="term" value="F:nuclease activity"/>
    <property type="evidence" value="ECO:0007669"/>
    <property type="project" value="UniProtKB-KW"/>
</dbReference>
<comment type="similarity">
    <text evidence="1 2">Belongs to the DXO/Dom3Z family.</text>
</comment>
<dbReference type="GO" id="GO:0005829">
    <property type="term" value="C:cytosol"/>
    <property type="evidence" value="ECO:0007669"/>
    <property type="project" value="TreeGrafter"/>
</dbReference>
<accession>A0A0D6R8D2</accession>
<comment type="function">
    <text evidence="2">Decapping enzyme for NAD-capped RNAs: specifically hydrolyzes the nicotinamide adenine dinucleotide (NAD) cap from a subset of RNAs by removing the entire NAD moiety from the 5'-end of an NAD-capped RNA.</text>
</comment>
<dbReference type="EC" id="3.6.1.-" evidence="2"/>
<feature type="domain" description="RAI1-like" evidence="3">
    <location>
        <begin position="2"/>
        <end position="99"/>
    </location>
</feature>
<evidence type="ECO:0000313" key="4">
    <source>
        <dbReference type="EMBL" id="JAG98175.1"/>
    </source>
</evidence>
<dbReference type="GO" id="GO:0005634">
    <property type="term" value="C:nucleus"/>
    <property type="evidence" value="ECO:0007669"/>
    <property type="project" value="UniProtKB-SubCell"/>
</dbReference>
<organism evidence="4">
    <name type="scientific">Araucaria cunninghamii</name>
    <name type="common">Hoop pine</name>
    <name type="synonym">Moreton Bay pine</name>
    <dbReference type="NCBI Taxonomy" id="56994"/>
    <lineage>
        <taxon>Eukaryota</taxon>
        <taxon>Viridiplantae</taxon>
        <taxon>Streptophyta</taxon>
        <taxon>Embryophyta</taxon>
        <taxon>Tracheophyta</taxon>
        <taxon>Spermatophyta</taxon>
        <taxon>Pinopsida</taxon>
        <taxon>Pinidae</taxon>
        <taxon>Conifers II</taxon>
        <taxon>Araucariales</taxon>
        <taxon>Araucariaceae</taxon>
        <taxon>Araucaria</taxon>
    </lineage>
</organism>
<dbReference type="InterPro" id="IPR013961">
    <property type="entry name" value="RAI1"/>
</dbReference>
<dbReference type="GO" id="GO:0046872">
    <property type="term" value="F:metal ion binding"/>
    <property type="evidence" value="ECO:0007669"/>
    <property type="project" value="UniProtKB-KW"/>
</dbReference>
<comment type="cofactor">
    <cofactor evidence="2">
        <name>a divalent metal cation</name>
        <dbReference type="ChEBI" id="CHEBI:60240"/>
    </cofactor>
</comment>
<evidence type="ECO:0000256" key="2">
    <source>
        <dbReference type="RuleBase" id="RU367113"/>
    </source>
</evidence>
<dbReference type="PANTHER" id="PTHR12395">
    <property type="entry name" value="DOM-3 RELATED"/>
    <property type="match status" value="1"/>
</dbReference>
<keyword evidence="2" id="KW-0378">Hydrolase</keyword>
<dbReference type="EMBL" id="GCKF01027707">
    <property type="protein sequence ID" value="JAG98175.1"/>
    <property type="molecule type" value="Transcribed_RNA"/>
</dbReference>
<evidence type="ECO:0000259" key="3">
    <source>
        <dbReference type="Pfam" id="PF08652"/>
    </source>
</evidence>
<dbReference type="GO" id="GO:0034353">
    <property type="term" value="F:mRNA 5'-diphosphatase activity"/>
    <property type="evidence" value="ECO:0007669"/>
    <property type="project" value="TreeGrafter"/>
</dbReference>
<keyword evidence="2" id="KW-0547">Nucleotide-binding</keyword>
<comment type="subcellular location">
    <subcellularLocation>
        <location evidence="2">Nucleus</location>
    </subcellularLocation>
</comment>
<sequence length="112" mass="13155">MERFEKYKLLKYWIQSFIAGVPFIVVGFRDDEGRLLRCKRFGTEEIRKIVKEKKYWQGGVCLAFADEVLCWLYGTVKDDQDYVLQFVPSANRIELLQSNSCPNLITSHVDQL</sequence>
<dbReference type="GO" id="GO:0000956">
    <property type="term" value="P:nuclear-transcribed mRNA catabolic process"/>
    <property type="evidence" value="ECO:0007669"/>
    <property type="project" value="TreeGrafter"/>
</dbReference>
<dbReference type="GO" id="GO:0003723">
    <property type="term" value="F:RNA binding"/>
    <property type="evidence" value="ECO:0007669"/>
    <property type="project" value="UniProtKB-KW"/>
</dbReference>
<proteinExistence type="inferred from homology"/>
<keyword evidence="2" id="KW-0540">Nuclease</keyword>
<keyword evidence="2" id="KW-0539">Nucleus</keyword>
<dbReference type="PANTHER" id="PTHR12395:SF9">
    <property type="entry name" value="DECAPPING AND EXORIBONUCLEASE PROTEIN"/>
    <property type="match status" value="1"/>
</dbReference>